<name>A0AAV4N9L6_CAEEX</name>
<comment type="caution">
    <text evidence="1">The sequence shown here is derived from an EMBL/GenBank/DDBJ whole genome shotgun (WGS) entry which is preliminary data.</text>
</comment>
<keyword evidence="2" id="KW-1185">Reference proteome</keyword>
<protein>
    <submittedName>
        <fullName evidence="1">Uncharacterized protein</fullName>
    </submittedName>
</protein>
<organism evidence="1 2">
    <name type="scientific">Caerostris extrusa</name>
    <name type="common">Bark spider</name>
    <name type="synonym">Caerostris bankana</name>
    <dbReference type="NCBI Taxonomy" id="172846"/>
    <lineage>
        <taxon>Eukaryota</taxon>
        <taxon>Metazoa</taxon>
        <taxon>Ecdysozoa</taxon>
        <taxon>Arthropoda</taxon>
        <taxon>Chelicerata</taxon>
        <taxon>Arachnida</taxon>
        <taxon>Araneae</taxon>
        <taxon>Araneomorphae</taxon>
        <taxon>Entelegynae</taxon>
        <taxon>Araneoidea</taxon>
        <taxon>Araneidae</taxon>
        <taxon>Caerostris</taxon>
    </lineage>
</organism>
<evidence type="ECO:0000313" key="1">
    <source>
        <dbReference type="EMBL" id="GIX81211.1"/>
    </source>
</evidence>
<dbReference type="EMBL" id="BPLR01003106">
    <property type="protein sequence ID" value="GIX81211.1"/>
    <property type="molecule type" value="Genomic_DNA"/>
</dbReference>
<dbReference type="AlphaFoldDB" id="A0AAV4N9L6"/>
<reference evidence="1 2" key="1">
    <citation type="submission" date="2021-06" db="EMBL/GenBank/DDBJ databases">
        <title>Caerostris extrusa draft genome.</title>
        <authorList>
            <person name="Kono N."/>
            <person name="Arakawa K."/>
        </authorList>
    </citation>
    <scope>NUCLEOTIDE SEQUENCE [LARGE SCALE GENOMIC DNA]</scope>
</reference>
<proteinExistence type="predicted"/>
<gene>
    <name evidence="1" type="ORF">CEXT_315131</name>
</gene>
<accession>A0AAV4N9L6</accession>
<dbReference type="Proteomes" id="UP001054945">
    <property type="component" value="Unassembled WGS sequence"/>
</dbReference>
<sequence length="79" mass="8848">MFSGKEIKCFLYKRPYGKGTDFSNLPQASQKAVLIIAKLPSVTGSYVLNQKAIYSSKNTHKRIVEVNLISLVKVPYTLL</sequence>
<evidence type="ECO:0000313" key="2">
    <source>
        <dbReference type="Proteomes" id="UP001054945"/>
    </source>
</evidence>